<keyword evidence="3" id="KW-1185">Reference proteome</keyword>
<dbReference type="NCBIfam" id="TIGR02598">
    <property type="entry name" value="Verru_Chthon cassette protein B"/>
    <property type="match status" value="1"/>
</dbReference>
<dbReference type="InterPro" id="IPR019838">
    <property type="entry name" value="Verru/Chthon_B"/>
</dbReference>
<keyword evidence="1" id="KW-0472">Membrane</keyword>
<keyword evidence="1" id="KW-1133">Transmembrane helix</keyword>
<sequence>MGGHASIILRHRRGGAARRAFSLVEVTIAIGIVAFAFVALVGVLPVGLQTFRRAVDASIGAQITQRILNDIQQTDFDVLVGGHTSPFLFPSTTRYFDDQGSEVTMPSSAVYHVKTWINPTTDLPGGGSTPASNGNLATVTIQIVNNPGNRSLATDGSTGMWNDRSVGMVTTEAFVAKNR</sequence>
<evidence type="ECO:0000256" key="1">
    <source>
        <dbReference type="SAM" id="Phobius"/>
    </source>
</evidence>
<accession>A0A146G4P1</accession>
<keyword evidence="1" id="KW-0812">Transmembrane</keyword>
<dbReference type="STRING" id="690879.TSACC_2989"/>
<reference evidence="3" key="1">
    <citation type="journal article" date="2017" name="Genome Announc.">
        <title>Draft Genome Sequence of Terrimicrobium sacchariphilum NM-5T, a Facultative Anaerobic Soil Bacterium of the Class Spartobacteria.</title>
        <authorList>
            <person name="Qiu Y.L."/>
            <person name="Tourlousse D.M."/>
            <person name="Matsuura N."/>
            <person name="Ohashi A."/>
            <person name="Sekiguchi Y."/>
        </authorList>
    </citation>
    <scope>NUCLEOTIDE SEQUENCE [LARGE SCALE GENOMIC DNA]</scope>
    <source>
        <strain evidence="3">NM-5</strain>
    </source>
</reference>
<proteinExistence type="predicted"/>
<comment type="caution">
    <text evidence="2">The sequence shown here is derived from an EMBL/GenBank/DDBJ whole genome shotgun (WGS) entry which is preliminary data.</text>
</comment>
<dbReference type="AlphaFoldDB" id="A0A146G4P1"/>
<name>A0A146G4P1_TERSA</name>
<feature type="transmembrane region" description="Helical" evidence="1">
    <location>
        <begin position="20"/>
        <end position="44"/>
    </location>
</feature>
<dbReference type="Proteomes" id="UP000076023">
    <property type="component" value="Unassembled WGS sequence"/>
</dbReference>
<organism evidence="2 3">
    <name type="scientific">Terrimicrobium sacchariphilum</name>
    <dbReference type="NCBI Taxonomy" id="690879"/>
    <lineage>
        <taxon>Bacteria</taxon>
        <taxon>Pseudomonadati</taxon>
        <taxon>Verrucomicrobiota</taxon>
        <taxon>Terrimicrobiia</taxon>
        <taxon>Terrimicrobiales</taxon>
        <taxon>Terrimicrobiaceae</taxon>
        <taxon>Terrimicrobium</taxon>
    </lineage>
</organism>
<gene>
    <name evidence="2" type="ORF">TSACC_2989</name>
</gene>
<protein>
    <submittedName>
        <fullName evidence="2">Verru_Chthon cassette protein B</fullName>
    </submittedName>
</protein>
<dbReference type="InParanoid" id="A0A146G4P1"/>
<dbReference type="RefSeq" id="WP_075078419.1">
    <property type="nucleotide sequence ID" value="NZ_BDCO01000002.1"/>
</dbReference>
<evidence type="ECO:0000313" key="3">
    <source>
        <dbReference type="Proteomes" id="UP000076023"/>
    </source>
</evidence>
<dbReference type="EMBL" id="BDCO01000002">
    <property type="protein sequence ID" value="GAT32590.1"/>
    <property type="molecule type" value="Genomic_DNA"/>
</dbReference>
<evidence type="ECO:0000313" key="2">
    <source>
        <dbReference type="EMBL" id="GAT32590.1"/>
    </source>
</evidence>